<keyword evidence="2" id="KW-1185">Reference proteome</keyword>
<dbReference type="AlphaFoldDB" id="D3Q5S5"/>
<organism evidence="1 2">
    <name type="scientific">Stackebrandtia nassauensis (strain DSM 44728 / CIP 108903 / NRRL B-16338 / NBRC 102104 / LLR-40K-21)</name>
    <dbReference type="NCBI Taxonomy" id="446470"/>
    <lineage>
        <taxon>Bacteria</taxon>
        <taxon>Bacillati</taxon>
        <taxon>Actinomycetota</taxon>
        <taxon>Actinomycetes</taxon>
        <taxon>Glycomycetales</taxon>
        <taxon>Glycomycetaceae</taxon>
        <taxon>Stackebrandtia</taxon>
    </lineage>
</organism>
<name>D3Q5S5_STANL</name>
<evidence type="ECO:0000313" key="2">
    <source>
        <dbReference type="Proteomes" id="UP000000844"/>
    </source>
</evidence>
<evidence type="ECO:0000313" key="1">
    <source>
        <dbReference type="EMBL" id="ADD40224.1"/>
    </source>
</evidence>
<dbReference type="RefSeq" id="WP_013015795.1">
    <property type="nucleotide sequence ID" value="NC_013947.1"/>
</dbReference>
<accession>D3Q5S5</accession>
<dbReference type="Proteomes" id="UP000000844">
    <property type="component" value="Chromosome"/>
</dbReference>
<protein>
    <submittedName>
        <fullName evidence="1">Uncharacterized protein</fullName>
    </submittedName>
</protein>
<dbReference type="KEGG" id="sna:Snas_0509"/>
<dbReference type="OrthoDB" id="5191634at2"/>
<dbReference type="HOGENOM" id="CLU_2939555_0_0_11"/>
<sequence length="60" mass="6675">MTETRRSRIKPVKDGYLPITELTSPVSAAGSPFGEDGEVFPLPVDQLNYEHSEPVPPREH</sequence>
<gene>
    <name evidence="1" type="ordered locus">Snas_0509</name>
</gene>
<dbReference type="EMBL" id="CP001778">
    <property type="protein sequence ID" value="ADD40224.1"/>
    <property type="molecule type" value="Genomic_DNA"/>
</dbReference>
<proteinExistence type="predicted"/>
<reference evidence="1 2" key="1">
    <citation type="journal article" date="2009" name="Stand. Genomic Sci.">
        <title>Complete genome sequence of Stackebrandtia nassauensis type strain (LLR-40K-21).</title>
        <authorList>
            <person name="Munk C."/>
            <person name="Lapidus A."/>
            <person name="Copeland A."/>
            <person name="Jando M."/>
            <person name="Mayilraj S."/>
            <person name="Glavina Del Rio T."/>
            <person name="Nolan M."/>
            <person name="Chen F."/>
            <person name="Lucas S."/>
            <person name="Tice H."/>
            <person name="Cheng J.F."/>
            <person name="Han C."/>
            <person name="Detter J.C."/>
            <person name="Bruce D."/>
            <person name="Goodwin L."/>
            <person name="Chain P."/>
            <person name="Pitluck S."/>
            <person name="Goker M."/>
            <person name="Ovchinikova G."/>
            <person name="Pati A."/>
            <person name="Ivanova N."/>
            <person name="Mavromatis K."/>
            <person name="Chen A."/>
            <person name="Palaniappan K."/>
            <person name="Land M."/>
            <person name="Hauser L."/>
            <person name="Chang Y.J."/>
            <person name="Jeffries C.D."/>
            <person name="Bristow J."/>
            <person name="Eisen J.A."/>
            <person name="Markowitz V."/>
            <person name="Hugenholtz P."/>
            <person name="Kyrpides N.C."/>
            <person name="Klenk H.P."/>
        </authorList>
    </citation>
    <scope>NUCLEOTIDE SEQUENCE [LARGE SCALE GENOMIC DNA]</scope>
    <source>
        <strain evidence="2">DSM 44728 / CIP 108903 / NRRL B-16338 / NBRC 102104 / LLR-40K-21</strain>
    </source>
</reference>